<name>A0A8A2VKD1_9EURY</name>
<proteinExistence type="predicted"/>
<keyword evidence="1" id="KW-0472">Membrane</keyword>
<dbReference type="EMBL" id="CP071462">
    <property type="protein sequence ID" value="QSX01088.1"/>
    <property type="molecule type" value="Genomic_DNA"/>
</dbReference>
<evidence type="ECO:0000256" key="1">
    <source>
        <dbReference type="SAM" id="Phobius"/>
    </source>
</evidence>
<dbReference type="Proteomes" id="UP000663203">
    <property type="component" value="Chromosome"/>
</dbReference>
<evidence type="ECO:0000313" key="2">
    <source>
        <dbReference type="EMBL" id="QSX01088.1"/>
    </source>
</evidence>
<protein>
    <submittedName>
        <fullName evidence="2">DUF5518 domain-containing protein</fullName>
    </submittedName>
</protein>
<evidence type="ECO:0000313" key="3">
    <source>
        <dbReference type="Proteomes" id="UP000663203"/>
    </source>
</evidence>
<dbReference type="InterPro" id="IPR040493">
    <property type="entry name" value="DUF5518"/>
</dbReference>
<keyword evidence="3" id="KW-1185">Reference proteome</keyword>
<sequence>MVPDPSPTTTVDAPANDTGSSTLINALIGRVAGIILSFIPFSTILGGAIAGYLEGGEPNNGLKVGAIAGVIMLIPFVLMGTFISRSRTALSLSTNSSKR</sequence>
<keyword evidence="1" id="KW-0812">Transmembrane</keyword>
<dbReference type="GeneID" id="63187457"/>
<feature type="transmembrane region" description="Helical" evidence="1">
    <location>
        <begin position="64"/>
        <end position="83"/>
    </location>
</feature>
<dbReference type="KEGG" id="hakz:J0X25_09090"/>
<keyword evidence="1" id="KW-1133">Transmembrane helix</keyword>
<dbReference type="AlphaFoldDB" id="A0A8A2VKD1"/>
<dbReference type="RefSeq" id="WP_207290802.1">
    <property type="nucleotide sequence ID" value="NZ_CP071462.1"/>
</dbReference>
<gene>
    <name evidence="2" type="ORF">J0X25_09090</name>
</gene>
<organism evidence="2 3">
    <name type="scientific">Haloterrigena alkaliphila</name>
    <dbReference type="NCBI Taxonomy" id="2816475"/>
    <lineage>
        <taxon>Archaea</taxon>
        <taxon>Methanobacteriati</taxon>
        <taxon>Methanobacteriota</taxon>
        <taxon>Stenosarchaea group</taxon>
        <taxon>Halobacteria</taxon>
        <taxon>Halobacteriales</taxon>
        <taxon>Natrialbaceae</taxon>
        <taxon>Haloterrigena</taxon>
    </lineage>
</organism>
<feature type="transmembrane region" description="Helical" evidence="1">
    <location>
        <begin position="31"/>
        <end position="52"/>
    </location>
</feature>
<accession>A0A8A2VKD1</accession>
<dbReference type="Pfam" id="PF17647">
    <property type="entry name" value="DUF5518"/>
    <property type="match status" value="1"/>
</dbReference>
<reference evidence="2 3" key="1">
    <citation type="submission" date="2021-03" db="EMBL/GenBank/DDBJ databases">
        <title>Haloterrigena longa sp. nov. and Haloterrigena limicola sp. nov., extremely halophilic archaea isolated from a salt lake.</title>
        <authorList>
            <person name="Henglin C."/>
        </authorList>
    </citation>
    <scope>NUCLEOTIDE SEQUENCE [LARGE SCALE GENOMIC DNA]</scope>
    <source>
        <strain evidence="2 3">KZCA68</strain>
    </source>
</reference>